<comment type="caution">
    <text evidence="1">The sequence shown here is derived from an EMBL/GenBank/DDBJ whole genome shotgun (WGS) entry which is preliminary data.</text>
</comment>
<organism evidence="1 2">
    <name type="scientific">Brassica cretica</name>
    <name type="common">Mustard</name>
    <dbReference type="NCBI Taxonomy" id="69181"/>
    <lineage>
        <taxon>Eukaryota</taxon>
        <taxon>Viridiplantae</taxon>
        <taxon>Streptophyta</taxon>
        <taxon>Embryophyta</taxon>
        <taxon>Tracheophyta</taxon>
        <taxon>Spermatophyta</taxon>
        <taxon>Magnoliopsida</taxon>
        <taxon>eudicotyledons</taxon>
        <taxon>Gunneridae</taxon>
        <taxon>Pentapetalae</taxon>
        <taxon>rosids</taxon>
        <taxon>malvids</taxon>
        <taxon>Brassicales</taxon>
        <taxon>Brassicaceae</taxon>
        <taxon>Brassiceae</taxon>
        <taxon>Brassica</taxon>
    </lineage>
</organism>
<evidence type="ECO:0000313" key="1">
    <source>
        <dbReference type="EMBL" id="KAF3519916.1"/>
    </source>
</evidence>
<keyword evidence="2" id="KW-1185">Reference proteome</keyword>
<dbReference type="Proteomes" id="UP000266723">
    <property type="component" value="Unassembled WGS sequence"/>
</dbReference>
<name>A0ABQ7B0B8_BRACR</name>
<dbReference type="EMBL" id="QGKV02001556">
    <property type="protein sequence ID" value="KAF3519916.1"/>
    <property type="molecule type" value="Genomic_DNA"/>
</dbReference>
<accession>A0ABQ7B0B8</accession>
<gene>
    <name evidence="1" type="ORF">DY000_02064154</name>
</gene>
<proteinExistence type="predicted"/>
<reference evidence="1 2" key="1">
    <citation type="journal article" date="2020" name="BMC Genomics">
        <title>Intraspecific diversification of the crop wild relative Brassica cretica Lam. using demographic model selection.</title>
        <authorList>
            <person name="Kioukis A."/>
            <person name="Michalopoulou V.A."/>
            <person name="Briers L."/>
            <person name="Pirintsos S."/>
            <person name="Studholme D.J."/>
            <person name="Pavlidis P."/>
            <person name="Sarris P.F."/>
        </authorList>
    </citation>
    <scope>NUCLEOTIDE SEQUENCE [LARGE SCALE GENOMIC DNA]</scope>
    <source>
        <strain evidence="2">cv. PFS-1207/04</strain>
    </source>
</reference>
<sequence>MASSQAHSSKLKAGCFKEMVDQIPAILKVRNVKKRLDLMGVDMLLIDATATAHPSLNQSPYA</sequence>
<evidence type="ECO:0000313" key="2">
    <source>
        <dbReference type="Proteomes" id="UP000266723"/>
    </source>
</evidence>
<protein>
    <submittedName>
        <fullName evidence="1">Uncharacterized protein</fullName>
    </submittedName>
</protein>